<dbReference type="RefSeq" id="WP_149266367.1">
    <property type="nucleotide sequence ID" value="NZ_VFJB01000005.1"/>
</dbReference>
<keyword evidence="1" id="KW-0732">Signal</keyword>
<feature type="signal peptide" evidence="1">
    <location>
        <begin position="1"/>
        <end position="20"/>
    </location>
</feature>
<keyword evidence="3" id="KW-1185">Reference proteome</keyword>
<evidence type="ECO:0008006" key="4">
    <source>
        <dbReference type="Google" id="ProtNLM"/>
    </source>
</evidence>
<evidence type="ECO:0000256" key="1">
    <source>
        <dbReference type="SAM" id="SignalP"/>
    </source>
</evidence>
<protein>
    <recommendedName>
        <fullName evidence="4">DUF2066 domain-containing protein</fullName>
    </recommendedName>
</protein>
<sequence length="342" mass="40227">MKKLLLILLAIILFNYSTYATQYESFGTSVIENNDLKKADKNALTNALLNAIKKHFENVTSDKDRIPEVTKDFIRFVKSYKILDRYIKDYTVYYHLIVKVDEITVDDLPLFFNNLRQSVIYYLFNYSNFNTDEKITNIFEKYNLSLKYEDDFLFNLPQNPSYDDLLNEFAKSNAKYLIIFKTKAISVSEETPYFCKTELITETFTKEKKFKTFKVVSTKSSIVSKDDCISNSILSSINKAVEYIKNNYIELPNINLSKNELTLTFINFSNFRIIKKLLEELDNKHYIEKYKMKSFSLNEAVFDTISPLTIDNFEEKLKLLQKSYKYNIINFGNGQIIIDFSK</sequence>
<dbReference type="EMBL" id="VFJB01000005">
    <property type="protein sequence ID" value="KAA0258046.1"/>
    <property type="molecule type" value="Genomic_DNA"/>
</dbReference>
<name>A0A5A8F3F3_9BACT</name>
<accession>A0A5A8F3F3</accession>
<gene>
    <name evidence="2" type="ORF">FHQ18_06525</name>
</gene>
<dbReference type="AlphaFoldDB" id="A0A5A8F3F3"/>
<evidence type="ECO:0000313" key="2">
    <source>
        <dbReference type="EMBL" id="KAA0258046.1"/>
    </source>
</evidence>
<dbReference type="OrthoDB" id="9789519at2"/>
<evidence type="ECO:0000313" key="3">
    <source>
        <dbReference type="Proteomes" id="UP000322876"/>
    </source>
</evidence>
<proteinExistence type="predicted"/>
<reference evidence="2 3" key="1">
    <citation type="submission" date="2019-06" db="EMBL/GenBank/DDBJ databases">
        <title>Genomic insights into carbon and energy metabolism of Deferribacter autotrophicus revealed new metabolic traits in the phylum Deferribacteres.</title>
        <authorList>
            <person name="Slobodkin A.I."/>
            <person name="Slobodkina G.B."/>
            <person name="Allioux M."/>
            <person name="Alain K."/>
            <person name="Jebbar M."/>
            <person name="Shadrin V."/>
            <person name="Kublanov I.V."/>
            <person name="Toshchakov S.V."/>
            <person name="Bonch-Osmolovskaya E.A."/>
        </authorList>
    </citation>
    <scope>NUCLEOTIDE SEQUENCE [LARGE SCALE GENOMIC DNA]</scope>
    <source>
        <strain evidence="2 3">SL50</strain>
    </source>
</reference>
<dbReference type="Proteomes" id="UP000322876">
    <property type="component" value="Unassembled WGS sequence"/>
</dbReference>
<organism evidence="2 3">
    <name type="scientific">Deferribacter autotrophicus</name>
    <dbReference type="NCBI Taxonomy" id="500465"/>
    <lineage>
        <taxon>Bacteria</taxon>
        <taxon>Pseudomonadati</taxon>
        <taxon>Deferribacterota</taxon>
        <taxon>Deferribacteres</taxon>
        <taxon>Deferribacterales</taxon>
        <taxon>Deferribacteraceae</taxon>
        <taxon>Deferribacter</taxon>
    </lineage>
</organism>
<comment type="caution">
    <text evidence="2">The sequence shown here is derived from an EMBL/GenBank/DDBJ whole genome shotgun (WGS) entry which is preliminary data.</text>
</comment>
<feature type="chain" id="PRO_5022748838" description="DUF2066 domain-containing protein" evidence="1">
    <location>
        <begin position="21"/>
        <end position="342"/>
    </location>
</feature>